<evidence type="ECO:0000256" key="4">
    <source>
        <dbReference type="ARBA" id="ARBA00023136"/>
    </source>
</evidence>
<dbReference type="PANTHER" id="PTHR11360:SF308">
    <property type="entry name" value="BLL3089 PROTEIN"/>
    <property type="match status" value="1"/>
</dbReference>
<keyword evidence="3 5" id="KW-1133">Transmembrane helix</keyword>
<evidence type="ECO:0000256" key="1">
    <source>
        <dbReference type="ARBA" id="ARBA00004651"/>
    </source>
</evidence>
<dbReference type="InterPro" id="IPR020846">
    <property type="entry name" value="MFS_dom"/>
</dbReference>
<protein>
    <submittedName>
        <fullName evidence="7">Major facilitator superfamily transporter protein</fullName>
    </submittedName>
</protein>
<reference evidence="7 8" key="1">
    <citation type="journal article" date="2011" name="J. Bacteriol.">
        <title>Genome sequence of Haloplasma contractile, an unusual contractile bacterium from a deep-sea anoxic brine lake.</title>
        <authorList>
            <person name="Antunes A."/>
            <person name="Alam I."/>
            <person name="El Dorry H."/>
            <person name="Siam R."/>
            <person name="Robertson A."/>
            <person name="Bajic V.B."/>
            <person name="Stingl U."/>
        </authorList>
    </citation>
    <scope>NUCLEOTIDE SEQUENCE [LARGE SCALE GENOMIC DNA]</scope>
    <source>
        <strain evidence="7 8">SSD-17B</strain>
    </source>
</reference>
<proteinExistence type="predicted"/>
<dbReference type="GO" id="GO:0022857">
    <property type="term" value="F:transmembrane transporter activity"/>
    <property type="evidence" value="ECO:0007669"/>
    <property type="project" value="InterPro"/>
</dbReference>
<organism evidence="7 8">
    <name type="scientific">Haloplasma contractile SSD-17B</name>
    <dbReference type="NCBI Taxonomy" id="1033810"/>
    <lineage>
        <taxon>Bacteria</taxon>
        <taxon>Bacillati</taxon>
        <taxon>Mycoplasmatota</taxon>
        <taxon>Mollicutes</taxon>
        <taxon>Haloplasmatales</taxon>
        <taxon>Haloplasmataceae</taxon>
        <taxon>Haloplasma</taxon>
    </lineage>
</organism>
<dbReference type="InterPro" id="IPR036259">
    <property type="entry name" value="MFS_trans_sf"/>
</dbReference>
<feature type="domain" description="Major facilitator superfamily (MFS) profile" evidence="6">
    <location>
        <begin position="17"/>
        <end position="416"/>
    </location>
</feature>
<dbReference type="OrthoDB" id="182417at2"/>
<evidence type="ECO:0000256" key="5">
    <source>
        <dbReference type="SAM" id="Phobius"/>
    </source>
</evidence>
<feature type="transmembrane region" description="Helical" evidence="5">
    <location>
        <begin position="84"/>
        <end position="101"/>
    </location>
</feature>
<comment type="caution">
    <text evidence="7">The sequence shown here is derived from an EMBL/GenBank/DDBJ whole genome shotgun (WGS) entry which is preliminary data.</text>
</comment>
<evidence type="ECO:0000313" key="8">
    <source>
        <dbReference type="Proteomes" id="UP000005707"/>
    </source>
</evidence>
<feature type="transmembrane region" description="Helical" evidence="5">
    <location>
        <begin position="54"/>
        <end position="72"/>
    </location>
</feature>
<evidence type="ECO:0000256" key="3">
    <source>
        <dbReference type="ARBA" id="ARBA00022989"/>
    </source>
</evidence>
<dbReference type="Gene3D" id="1.20.1250.20">
    <property type="entry name" value="MFS general substrate transporter like domains"/>
    <property type="match status" value="2"/>
</dbReference>
<keyword evidence="8" id="KW-1185">Reference proteome</keyword>
<dbReference type="InterPro" id="IPR050327">
    <property type="entry name" value="Proton-linked_MCT"/>
</dbReference>
<dbReference type="GO" id="GO:0005886">
    <property type="term" value="C:plasma membrane"/>
    <property type="evidence" value="ECO:0007669"/>
    <property type="project" value="UniProtKB-SubCell"/>
</dbReference>
<feature type="transmembrane region" description="Helical" evidence="5">
    <location>
        <begin position="140"/>
        <end position="164"/>
    </location>
</feature>
<dbReference type="InParanoid" id="F7PVE7"/>
<reference evidence="7 8" key="2">
    <citation type="journal article" date="2013" name="PLoS ONE">
        <title>INDIGO - INtegrated Data Warehouse of MIcrobial GenOmes with Examples from the Red Sea Extremophiles.</title>
        <authorList>
            <person name="Alam I."/>
            <person name="Antunes A."/>
            <person name="Kamau A.A."/>
            <person name="Ba Alawi W."/>
            <person name="Kalkatawi M."/>
            <person name="Stingl U."/>
            <person name="Bajic V.B."/>
        </authorList>
    </citation>
    <scope>NUCLEOTIDE SEQUENCE [LARGE SCALE GENOMIC DNA]</scope>
    <source>
        <strain evidence="7 8">SSD-17B</strain>
    </source>
</reference>
<evidence type="ECO:0000313" key="7">
    <source>
        <dbReference type="EMBL" id="ERJ12888.1"/>
    </source>
</evidence>
<feature type="transmembrane region" description="Helical" evidence="5">
    <location>
        <begin position="12"/>
        <end position="34"/>
    </location>
</feature>
<feature type="transmembrane region" description="Helical" evidence="5">
    <location>
        <begin position="361"/>
        <end position="380"/>
    </location>
</feature>
<gene>
    <name evidence="7" type="ORF">HLPCO_001228</name>
</gene>
<dbReference type="EMBL" id="AFNU02000003">
    <property type="protein sequence ID" value="ERJ12888.1"/>
    <property type="molecule type" value="Genomic_DNA"/>
</dbReference>
<evidence type="ECO:0000259" key="6">
    <source>
        <dbReference type="PROSITE" id="PS50850"/>
    </source>
</evidence>
<feature type="transmembrane region" description="Helical" evidence="5">
    <location>
        <begin position="392"/>
        <end position="411"/>
    </location>
</feature>
<dbReference type="STRING" id="1033810.HLPCO_001228"/>
<dbReference type="eggNOG" id="COG2807">
    <property type="taxonomic scope" value="Bacteria"/>
</dbReference>
<dbReference type="PROSITE" id="PS50850">
    <property type="entry name" value="MFS"/>
    <property type="match status" value="1"/>
</dbReference>
<feature type="transmembrane region" description="Helical" evidence="5">
    <location>
        <begin position="238"/>
        <end position="262"/>
    </location>
</feature>
<dbReference type="AlphaFoldDB" id="F7PVE7"/>
<name>F7PVE7_9MOLU</name>
<sequence>MEQVKINNRNKNYGWVIIMLAATSFFFSAPGQSYSISIFMEIYIEKFNLSSTELSSYYSIATILSGSLLWIMGRNVDRFGQRKMFVIAGVMLAVATLFNSFNTNIVMIFIGFFMLRYFGQGSLTLIPNSLVPQWYEKHRSFAISIAICGGLVASLVVPILNVWLIDLVGWRMAWRVWSLALVLVFVPLMWKFVINKPEEIGALPDGRTTVTEDELKVELQAMEKESWELGEAMRTKEFWFIGIISMLVPMISTGLAIHNYSIMELRGMNKEQSAVILGLIAIPGFFIPFIARLVIDRFKPKYLVIISLLIMAIDMLYMLRVNSFWSAAIFILIYGFAMRIQATTISVIWPKYFGRKYLGSIRGAATVFMVIGSALGPIPFSLSLDLTGNYRMIFIIMASICIVSVLLALSVTNPKKSVRLG</sequence>
<keyword evidence="2 5" id="KW-0812">Transmembrane</keyword>
<accession>F7PVE7</accession>
<dbReference type="Pfam" id="PF07690">
    <property type="entry name" value="MFS_1"/>
    <property type="match status" value="1"/>
</dbReference>
<dbReference type="Proteomes" id="UP000005707">
    <property type="component" value="Unassembled WGS sequence"/>
</dbReference>
<feature type="transmembrane region" description="Helical" evidence="5">
    <location>
        <begin position="325"/>
        <end position="349"/>
    </location>
</feature>
<dbReference type="FunCoup" id="F7PVE7">
    <property type="interactions" value="128"/>
</dbReference>
<feature type="transmembrane region" description="Helical" evidence="5">
    <location>
        <begin position="274"/>
        <end position="295"/>
    </location>
</feature>
<evidence type="ECO:0000256" key="2">
    <source>
        <dbReference type="ARBA" id="ARBA00022692"/>
    </source>
</evidence>
<dbReference type="PANTHER" id="PTHR11360">
    <property type="entry name" value="MONOCARBOXYLATE TRANSPORTER"/>
    <property type="match status" value="1"/>
</dbReference>
<dbReference type="SUPFAM" id="SSF103473">
    <property type="entry name" value="MFS general substrate transporter"/>
    <property type="match status" value="1"/>
</dbReference>
<dbReference type="RefSeq" id="WP_008825699.1">
    <property type="nucleotide sequence ID" value="NZ_AFNU02000003.1"/>
</dbReference>
<feature type="transmembrane region" description="Helical" evidence="5">
    <location>
        <begin position="176"/>
        <end position="194"/>
    </location>
</feature>
<dbReference type="InterPro" id="IPR011701">
    <property type="entry name" value="MFS"/>
</dbReference>
<keyword evidence="4 5" id="KW-0472">Membrane</keyword>
<comment type="subcellular location">
    <subcellularLocation>
        <location evidence="1">Cell membrane</location>
        <topology evidence="1">Multi-pass membrane protein</topology>
    </subcellularLocation>
</comment>